<dbReference type="Proteomes" id="UP000634660">
    <property type="component" value="Unassembled WGS sequence"/>
</dbReference>
<dbReference type="Gene3D" id="3.40.630.30">
    <property type="match status" value="1"/>
</dbReference>
<reference evidence="4 5" key="2">
    <citation type="submission" date="2017-09" db="EMBL/GenBank/DDBJ databases">
        <authorList>
            <person name="Lee N."/>
            <person name="Cho B.-K."/>
        </authorList>
    </citation>
    <scope>NUCLEOTIDE SEQUENCE [LARGE SCALE GENOMIC DNA]</scope>
    <source>
        <strain evidence="4 5">ATCC 27467</strain>
    </source>
</reference>
<keyword evidence="5" id="KW-1185">Reference proteome</keyword>
<dbReference type="Pfam" id="PF13480">
    <property type="entry name" value="Acetyltransf_6"/>
    <property type="match status" value="1"/>
</dbReference>
<feature type="region of interest" description="Disordered" evidence="1">
    <location>
        <begin position="1"/>
        <end position="30"/>
    </location>
</feature>
<dbReference type="GO" id="GO:0016740">
    <property type="term" value="F:transferase activity"/>
    <property type="evidence" value="ECO:0007669"/>
    <property type="project" value="UniProtKB-KW"/>
</dbReference>
<dbReference type="RefSeq" id="WP_150521104.1">
    <property type="nucleotide sequence ID" value="NZ_BMVX01000027.1"/>
</dbReference>
<sequence>MSTVPAPPPPPGAAALPLPPRGPGRAAAPAAGPAAVRARLAYAWNNSPGPGWRTLRRLHDEVPRGVPVTVSRAEPGPSIAYLGLPQGEANILQLLEHQRSRTGAGPAHRTRGRTSLRHLAAGRWPDADLVVVGAQSRQLERLPTAASLTAPFRVHLVVDVPSSAEALDRQISRRERWEFRRNQRAHHWALEEDASPEAFDFFYRTMHAPTMRRRHGDRSRTENRATARHAILRHGTLMFVTAAGVRVAGVLCHWSRDRRTLTTRLLGVRDGDQRHYDEGAFKAVYHLLLRWARENGVEHVDFFGTEAFLGKGIFQWKRKFGPRVVLPPNHFSDKRIRLYVRRDTPRTRDFLVANPLLGLDPGPHGPVLVPTYFTDPTRPPRSDISARCPGLPEPRLVDLDAFLAGAAPRTGSRT</sequence>
<evidence type="ECO:0000259" key="2">
    <source>
        <dbReference type="Pfam" id="PF13480"/>
    </source>
</evidence>
<dbReference type="OrthoDB" id="3400076at2"/>
<proteinExistence type="predicted"/>
<dbReference type="InterPro" id="IPR016181">
    <property type="entry name" value="Acyl_CoA_acyltransferase"/>
</dbReference>
<protein>
    <submittedName>
        <fullName evidence="4">GNAT family N-acetyltransferase</fullName>
    </submittedName>
</protein>
<evidence type="ECO:0000256" key="1">
    <source>
        <dbReference type="SAM" id="MobiDB-lite"/>
    </source>
</evidence>
<dbReference type="KEGG" id="ssub:CP968_30930"/>
<evidence type="ECO:0000313" key="4">
    <source>
        <dbReference type="EMBL" id="QEU82101.1"/>
    </source>
</evidence>
<reference evidence="3" key="1">
    <citation type="journal article" date="2014" name="Int. J. Syst. Evol. Microbiol.">
        <title>Complete genome sequence of Corynebacterium casei LMG S-19264T (=DSM 44701T), isolated from a smear-ripened cheese.</title>
        <authorList>
            <consortium name="US DOE Joint Genome Institute (JGI-PGF)"/>
            <person name="Walter F."/>
            <person name="Albersmeier A."/>
            <person name="Kalinowski J."/>
            <person name="Ruckert C."/>
        </authorList>
    </citation>
    <scope>NUCLEOTIDE SEQUENCE</scope>
    <source>
        <strain evidence="3">JCM 4834</strain>
    </source>
</reference>
<dbReference type="InterPro" id="IPR038740">
    <property type="entry name" value="BioF2-like_GNAT_dom"/>
</dbReference>
<gene>
    <name evidence="4" type="ORF">CP968_30930</name>
    <name evidence="3" type="ORF">GCM10010371_56380</name>
</gene>
<name>A0A5P2UX72_9ACTN</name>
<organism evidence="4 5">
    <name type="scientific">Streptomyces subrutilus</name>
    <dbReference type="NCBI Taxonomy" id="36818"/>
    <lineage>
        <taxon>Bacteria</taxon>
        <taxon>Bacillati</taxon>
        <taxon>Actinomycetota</taxon>
        <taxon>Actinomycetes</taxon>
        <taxon>Kitasatosporales</taxon>
        <taxon>Streptomycetaceae</taxon>
        <taxon>Streptomyces</taxon>
    </lineage>
</organism>
<dbReference type="AlphaFoldDB" id="A0A5P2UX72"/>
<feature type="compositionally biased region" description="Pro residues" evidence="1">
    <location>
        <begin position="1"/>
        <end position="22"/>
    </location>
</feature>
<feature type="domain" description="BioF2-like acetyltransferase" evidence="2">
    <location>
        <begin position="178"/>
        <end position="318"/>
    </location>
</feature>
<keyword evidence="4" id="KW-0808">Transferase</keyword>
<accession>A0A5P2UX72</accession>
<reference evidence="3" key="3">
    <citation type="submission" date="2020-09" db="EMBL/GenBank/DDBJ databases">
        <authorList>
            <person name="Sun Q."/>
            <person name="Ohkuma M."/>
        </authorList>
    </citation>
    <scope>NUCLEOTIDE SEQUENCE</scope>
    <source>
        <strain evidence="3">JCM 4834</strain>
    </source>
</reference>
<dbReference type="SUPFAM" id="SSF55729">
    <property type="entry name" value="Acyl-CoA N-acyltransferases (Nat)"/>
    <property type="match status" value="1"/>
</dbReference>
<dbReference type="EMBL" id="CP023701">
    <property type="protein sequence ID" value="QEU82101.1"/>
    <property type="molecule type" value="Genomic_DNA"/>
</dbReference>
<dbReference type="EMBL" id="BMVX01000027">
    <property type="protein sequence ID" value="GGZ89141.1"/>
    <property type="molecule type" value="Genomic_DNA"/>
</dbReference>
<dbReference type="Proteomes" id="UP000326831">
    <property type="component" value="Chromosome"/>
</dbReference>
<evidence type="ECO:0000313" key="3">
    <source>
        <dbReference type="EMBL" id="GGZ89141.1"/>
    </source>
</evidence>
<evidence type="ECO:0000313" key="5">
    <source>
        <dbReference type="Proteomes" id="UP000326831"/>
    </source>
</evidence>